<keyword evidence="4" id="KW-0862">Zinc</keyword>
<evidence type="ECO:0000259" key="11">
    <source>
        <dbReference type="PROSITE" id="PS50119"/>
    </source>
</evidence>
<dbReference type="AlphaFoldDB" id="A0A914DUV3"/>
<feature type="repeat" description="NHL" evidence="7">
    <location>
        <begin position="699"/>
        <end position="742"/>
    </location>
</feature>
<evidence type="ECO:0000259" key="10">
    <source>
        <dbReference type="PROSITE" id="PS50089"/>
    </source>
</evidence>
<dbReference type="GO" id="GO:0000209">
    <property type="term" value="P:protein polyubiquitination"/>
    <property type="evidence" value="ECO:0007669"/>
    <property type="project" value="TreeGrafter"/>
</dbReference>
<feature type="compositionally biased region" description="Polar residues" evidence="9">
    <location>
        <begin position="181"/>
        <end position="211"/>
    </location>
</feature>
<dbReference type="PROSITE" id="PS50089">
    <property type="entry name" value="ZF_RING_2"/>
    <property type="match status" value="1"/>
</dbReference>
<organism evidence="12 13">
    <name type="scientific">Acrobeloides nanus</name>
    <dbReference type="NCBI Taxonomy" id="290746"/>
    <lineage>
        <taxon>Eukaryota</taxon>
        <taxon>Metazoa</taxon>
        <taxon>Ecdysozoa</taxon>
        <taxon>Nematoda</taxon>
        <taxon>Chromadorea</taxon>
        <taxon>Rhabditida</taxon>
        <taxon>Tylenchina</taxon>
        <taxon>Cephalobomorpha</taxon>
        <taxon>Cephaloboidea</taxon>
        <taxon>Cephalobidae</taxon>
        <taxon>Acrobeloides</taxon>
    </lineage>
</organism>
<dbReference type="SMART" id="SM00336">
    <property type="entry name" value="BBOX"/>
    <property type="match status" value="2"/>
</dbReference>
<evidence type="ECO:0000256" key="2">
    <source>
        <dbReference type="ARBA" id="ARBA00022737"/>
    </source>
</evidence>
<feature type="repeat" description="NHL" evidence="7">
    <location>
        <begin position="793"/>
        <end position="836"/>
    </location>
</feature>
<dbReference type="SUPFAM" id="SSF81296">
    <property type="entry name" value="E set domains"/>
    <property type="match status" value="1"/>
</dbReference>
<dbReference type="PANTHER" id="PTHR24104">
    <property type="entry name" value="E3 UBIQUITIN-PROTEIN LIGASE NHLRC1-RELATED"/>
    <property type="match status" value="1"/>
</dbReference>
<dbReference type="Pfam" id="PF01436">
    <property type="entry name" value="NHL"/>
    <property type="match status" value="5"/>
</dbReference>
<dbReference type="InterPro" id="IPR011042">
    <property type="entry name" value="6-blade_b-propeller_TolB-like"/>
</dbReference>
<dbReference type="InterPro" id="IPR000315">
    <property type="entry name" value="Znf_B-box"/>
</dbReference>
<protein>
    <submittedName>
        <fullName evidence="13">RING-type domain-containing protein</fullName>
    </submittedName>
</protein>
<evidence type="ECO:0000256" key="3">
    <source>
        <dbReference type="ARBA" id="ARBA00022771"/>
    </source>
</evidence>
<dbReference type="InterPro" id="IPR017907">
    <property type="entry name" value="Znf_RING_CS"/>
</dbReference>
<feature type="repeat" description="NHL" evidence="7">
    <location>
        <begin position="852"/>
        <end position="884"/>
    </location>
</feature>
<keyword evidence="2" id="KW-0677">Repeat</keyword>
<dbReference type="InterPro" id="IPR001298">
    <property type="entry name" value="Filamin/ABP280_rpt"/>
</dbReference>
<dbReference type="InterPro" id="IPR050952">
    <property type="entry name" value="TRIM-NHL_E3_ligases"/>
</dbReference>
<sequence>MINRDPNYGNNGPPPIQAPIPRRPPPTAQQLRGSQIQGFSFPPPVSNPGFPPQGPTTPLGYTSVGIPPSTFRCTFCNKERLHTQFVRLQCFHKICTQCMQAPADNQIRSCPICIPGPRKILGGSSNSEIMGQHGGGDPNLALIGLASNRFPPTANLSVDTSFSIWEPYDIERSIHSPALTQQNSRHQFSGQRTPGPSRLPFTSSGTQLTNYGSGGFSPSPLAYLYDRQPQPPQPQPIRFTEGLSAQEQLAAETSWLSLNVSEFSRHSQPQHQQLCASCGDEDVPAQAYCEECRENLCSDCVTAHFRVRMTREHHIHPLNRPVDLPSSIFGSGGSSQTFAVESSEITHAQSYSQSTSKSDSESPKSSSGGSVGRNSCGQHDASFVSTCNTCSGINLCVKCLYDHAKHQVKPFSGDPTQALKGILNESKAVQNNIDDALEGVRRMIERVDVSVQSVTSELRSVIHLHISALEERKRDLLQRVETIRNTKMSNLKQQNDKLSERRKVIAEAIAKADTIANSSPRNGNGNGEETNRKIQECYDLLLSVHSTPPVNLQPNDTDVIRFVLNDQALINKIRSLGDVISGVCAKTSHLLGYSYKRAILGRKCNIHVQLKDACGEIVPMQSPIPLQAHIFGPLPNRRQLETILTEKENGVITISYTPNKEGTYVLDVTLGGISIGGCPVEISVRSGRDYRDAMMKGPRFSFGREGTGDGEFSRPWGICCDHKGRIILADRSNNRIQLFNKDGTFFSKFGTSGTGPGEFDRPAGVTVNTHNQIVVADKDNHRIQVFTEEGYFLLKFGERGRAAGSFYYPWGVTCNSNNDIAVSDTRNHRIQIFNEKGQFLRKCGFDSTFLYKHLDSPRGVCYLPDGDLLVTDFNNHRLAIINTTKNPPELRCIGSEGEQPGLFHRPQGVILDPEGHILVVDSRNNRIQVLNIDDMTVVAILGNPHPPEPHPDRSGPNSFSGFNMPPPQPSAPTGADSPIPPVPIPPQTYAIPPPQETPPKRGSKQHQVPHAPRQIQAPVLDRPADVCVSPE</sequence>
<feature type="coiled-coil region" evidence="8">
    <location>
        <begin position="466"/>
        <end position="508"/>
    </location>
</feature>
<feature type="domain" description="B box-type" evidence="11">
    <location>
        <begin position="270"/>
        <end position="318"/>
    </location>
</feature>
<dbReference type="PROSITE" id="PS50119">
    <property type="entry name" value="ZF_BBOX"/>
    <property type="match status" value="1"/>
</dbReference>
<feature type="repeat" description="NHL" evidence="7">
    <location>
        <begin position="890"/>
        <end position="933"/>
    </location>
</feature>
<keyword evidence="12" id="KW-1185">Reference proteome</keyword>
<feature type="region of interest" description="Disordered" evidence="9">
    <location>
        <begin position="941"/>
        <end position="1031"/>
    </location>
</feature>
<dbReference type="PROSITE" id="PS00518">
    <property type="entry name" value="ZF_RING_1"/>
    <property type="match status" value="1"/>
</dbReference>
<name>A0A914DUV3_9BILA</name>
<feature type="repeat" description="Filamin" evidence="6">
    <location>
        <begin position="592"/>
        <end position="684"/>
    </location>
</feature>
<dbReference type="InterPro" id="IPR017868">
    <property type="entry name" value="Filamin/ABP280_repeat-like"/>
</dbReference>
<accession>A0A914DUV3</accession>
<dbReference type="GO" id="GO:0043161">
    <property type="term" value="P:proteasome-mediated ubiquitin-dependent protein catabolic process"/>
    <property type="evidence" value="ECO:0007669"/>
    <property type="project" value="TreeGrafter"/>
</dbReference>
<feature type="region of interest" description="Disordered" evidence="9">
    <location>
        <begin position="181"/>
        <end position="212"/>
    </location>
</feature>
<evidence type="ECO:0000256" key="9">
    <source>
        <dbReference type="SAM" id="MobiDB-lite"/>
    </source>
</evidence>
<dbReference type="PANTHER" id="PTHR24104:SF25">
    <property type="entry name" value="PROTEIN LIN-41"/>
    <property type="match status" value="1"/>
</dbReference>
<feature type="domain" description="RING-type" evidence="10">
    <location>
        <begin position="73"/>
        <end position="113"/>
    </location>
</feature>
<evidence type="ECO:0000256" key="4">
    <source>
        <dbReference type="ARBA" id="ARBA00022833"/>
    </source>
</evidence>
<dbReference type="Gene3D" id="2.60.40.10">
    <property type="entry name" value="Immunoglobulins"/>
    <property type="match status" value="1"/>
</dbReference>
<dbReference type="GO" id="GO:0061630">
    <property type="term" value="F:ubiquitin protein ligase activity"/>
    <property type="evidence" value="ECO:0007669"/>
    <property type="project" value="TreeGrafter"/>
</dbReference>
<dbReference type="Proteomes" id="UP000887540">
    <property type="component" value="Unplaced"/>
</dbReference>
<dbReference type="InterPro" id="IPR001258">
    <property type="entry name" value="NHL_repeat"/>
</dbReference>
<dbReference type="WBParaSite" id="ACRNAN_scaffold4049.g26370.t1">
    <property type="protein sequence ID" value="ACRNAN_scaffold4049.g26370.t1"/>
    <property type="gene ID" value="ACRNAN_scaffold4049.g26370"/>
</dbReference>
<keyword evidence="1" id="KW-0479">Metal-binding</keyword>
<keyword evidence="3 5" id="KW-0863">Zinc-finger</keyword>
<dbReference type="GO" id="GO:0008270">
    <property type="term" value="F:zinc ion binding"/>
    <property type="evidence" value="ECO:0007669"/>
    <property type="project" value="UniProtKB-KW"/>
</dbReference>
<feature type="compositionally biased region" description="Pro residues" evidence="9">
    <location>
        <begin position="12"/>
        <end position="27"/>
    </location>
</feature>
<feature type="region of interest" description="Disordered" evidence="9">
    <location>
        <begin position="1"/>
        <end position="60"/>
    </location>
</feature>
<dbReference type="PROSITE" id="PS51125">
    <property type="entry name" value="NHL"/>
    <property type="match status" value="5"/>
</dbReference>
<evidence type="ECO:0000313" key="13">
    <source>
        <dbReference type="WBParaSite" id="ACRNAN_scaffold4049.g26370.t1"/>
    </source>
</evidence>
<dbReference type="InterPro" id="IPR001841">
    <property type="entry name" value="Znf_RING"/>
</dbReference>
<keyword evidence="8" id="KW-0175">Coiled coil</keyword>
<proteinExistence type="predicted"/>
<feature type="region of interest" description="Disordered" evidence="9">
    <location>
        <begin position="349"/>
        <end position="372"/>
    </location>
</feature>
<dbReference type="InterPro" id="IPR014756">
    <property type="entry name" value="Ig_E-set"/>
</dbReference>
<evidence type="ECO:0000256" key="5">
    <source>
        <dbReference type="PROSITE-ProRule" id="PRU00024"/>
    </source>
</evidence>
<feature type="repeat" description="NHL" evidence="7">
    <location>
        <begin position="747"/>
        <end position="789"/>
    </location>
</feature>
<evidence type="ECO:0000256" key="7">
    <source>
        <dbReference type="PROSITE-ProRule" id="PRU00504"/>
    </source>
</evidence>
<dbReference type="Gene3D" id="2.120.10.30">
    <property type="entry name" value="TolB, C-terminal domain"/>
    <property type="match status" value="3"/>
</dbReference>
<dbReference type="Gene3D" id="3.30.160.60">
    <property type="entry name" value="Classic Zinc Finger"/>
    <property type="match status" value="1"/>
</dbReference>
<dbReference type="CDD" id="cd14954">
    <property type="entry name" value="NHL_TRIM71_like"/>
    <property type="match status" value="1"/>
</dbReference>
<reference evidence="13" key="1">
    <citation type="submission" date="2022-11" db="UniProtKB">
        <authorList>
            <consortium name="WormBaseParasite"/>
        </authorList>
    </citation>
    <scope>IDENTIFICATION</scope>
</reference>
<dbReference type="SUPFAM" id="SSF101898">
    <property type="entry name" value="NHL repeat"/>
    <property type="match status" value="1"/>
</dbReference>
<evidence type="ECO:0000313" key="12">
    <source>
        <dbReference type="Proteomes" id="UP000887540"/>
    </source>
</evidence>
<feature type="compositionally biased region" description="Low complexity" evidence="9">
    <location>
        <begin position="350"/>
        <end position="368"/>
    </location>
</feature>
<evidence type="ECO:0000256" key="8">
    <source>
        <dbReference type="SAM" id="Coils"/>
    </source>
</evidence>
<dbReference type="InterPro" id="IPR013783">
    <property type="entry name" value="Ig-like_fold"/>
</dbReference>
<feature type="compositionally biased region" description="Pro residues" evidence="9">
    <location>
        <begin position="41"/>
        <end position="55"/>
    </location>
</feature>
<evidence type="ECO:0000256" key="6">
    <source>
        <dbReference type="PROSITE-ProRule" id="PRU00087"/>
    </source>
</evidence>
<evidence type="ECO:0000256" key="1">
    <source>
        <dbReference type="ARBA" id="ARBA00022723"/>
    </source>
</evidence>
<dbReference type="FunFam" id="2.120.10.30:FF:000037">
    <property type="entry name" value="Uncharacterized protein, isoform E"/>
    <property type="match status" value="1"/>
</dbReference>
<dbReference type="Pfam" id="PF00630">
    <property type="entry name" value="Filamin"/>
    <property type="match status" value="1"/>
</dbReference>
<dbReference type="PROSITE" id="PS50194">
    <property type="entry name" value="FILAMIN_REPEAT"/>
    <property type="match status" value="1"/>
</dbReference>
<dbReference type="SMART" id="SM00557">
    <property type="entry name" value="IG_FLMN"/>
    <property type="match status" value="1"/>
</dbReference>
<feature type="compositionally biased region" description="Pro residues" evidence="9">
    <location>
        <begin position="978"/>
        <end position="997"/>
    </location>
</feature>